<feature type="domain" description="TonB C-terminal" evidence="12">
    <location>
        <begin position="131"/>
        <end position="222"/>
    </location>
</feature>
<dbReference type="PANTHER" id="PTHR33446">
    <property type="entry name" value="PROTEIN TONB-RELATED"/>
    <property type="match status" value="1"/>
</dbReference>
<evidence type="ECO:0000313" key="13">
    <source>
        <dbReference type="EMBL" id="PTQ61984.1"/>
    </source>
</evidence>
<reference evidence="13 14" key="1">
    <citation type="submission" date="2018-04" db="EMBL/GenBank/DDBJ databases">
        <title>Genomic Encyclopedia of Type Strains, Phase III (KMG-III): the genomes of soil and plant-associated and newly described type strains.</title>
        <authorList>
            <person name="Whitman W."/>
        </authorList>
    </citation>
    <scope>NUCLEOTIDE SEQUENCE [LARGE SCALE GENOMIC DNA]</scope>
    <source>
        <strain evidence="13 14">MA101b</strain>
    </source>
</reference>
<dbReference type="PROSITE" id="PS52015">
    <property type="entry name" value="TONB_CTD"/>
    <property type="match status" value="1"/>
</dbReference>
<proteinExistence type="inferred from homology"/>
<dbReference type="Proteomes" id="UP000244189">
    <property type="component" value="Unassembled WGS sequence"/>
</dbReference>
<evidence type="ECO:0000256" key="1">
    <source>
        <dbReference type="ARBA" id="ARBA00004383"/>
    </source>
</evidence>
<evidence type="ECO:0000256" key="8">
    <source>
        <dbReference type="ARBA" id="ARBA00022989"/>
    </source>
</evidence>
<keyword evidence="14" id="KW-1185">Reference proteome</keyword>
<evidence type="ECO:0000256" key="7">
    <source>
        <dbReference type="ARBA" id="ARBA00022927"/>
    </source>
</evidence>
<dbReference type="Gene3D" id="3.30.1150.10">
    <property type="match status" value="1"/>
</dbReference>
<feature type="region of interest" description="Disordered" evidence="11">
    <location>
        <begin position="52"/>
        <end position="82"/>
    </location>
</feature>
<dbReference type="GO" id="GO:0055085">
    <property type="term" value="P:transmembrane transport"/>
    <property type="evidence" value="ECO:0007669"/>
    <property type="project" value="InterPro"/>
</dbReference>
<accession>A0A2T5GRM8</accession>
<evidence type="ECO:0000256" key="3">
    <source>
        <dbReference type="ARBA" id="ARBA00022448"/>
    </source>
</evidence>
<dbReference type="RefSeq" id="WP_107956414.1">
    <property type="nucleotide sequence ID" value="NZ_JASPFP010000001.1"/>
</dbReference>
<evidence type="ECO:0000256" key="6">
    <source>
        <dbReference type="ARBA" id="ARBA00022692"/>
    </source>
</evidence>
<protein>
    <recommendedName>
        <fullName evidence="10">Protein TonB</fullName>
    </recommendedName>
</protein>
<dbReference type="GO" id="GO:0031992">
    <property type="term" value="F:energy transducer activity"/>
    <property type="evidence" value="ECO:0007669"/>
    <property type="project" value="InterPro"/>
</dbReference>
<dbReference type="GO" id="GO:0005886">
    <property type="term" value="C:plasma membrane"/>
    <property type="evidence" value="ECO:0007669"/>
    <property type="project" value="UniProtKB-SubCell"/>
</dbReference>
<dbReference type="InterPro" id="IPR003538">
    <property type="entry name" value="TonB"/>
</dbReference>
<dbReference type="PANTHER" id="PTHR33446:SF14">
    <property type="entry name" value="PROTEIN TONB"/>
    <property type="match status" value="1"/>
</dbReference>
<dbReference type="PRINTS" id="PR01374">
    <property type="entry name" value="TONBPROTEIN"/>
</dbReference>
<dbReference type="EMBL" id="QAOG01000001">
    <property type="protein sequence ID" value="PTQ61984.1"/>
    <property type="molecule type" value="Genomic_DNA"/>
</dbReference>
<keyword evidence="7 10" id="KW-0653">Protein transport</keyword>
<dbReference type="AlphaFoldDB" id="A0A2T5GRM8"/>
<keyword evidence="10" id="KW-0735">Signal-anchor</keyword>
<dbReference type="Pfam" id="PF03544">
    <property type="entry name" value="TonB_C"/>
    <property type="match status" value="1"/>
</dbReference>
<name>A0A2T5GRM8_9SPHN</name>
<comment type="subcellular location">
    <subcellularLocation>
        <location evidence="1 10">Cell inner membrane</location>
        <topology evidence="1 10">Single-pass membrane protein</topology>
        <orientation evidence="1 10">Periplasmic side</orientation>
    </subcellularLocation>
</comment>
<evidence type="ECO:0000259" key="12">
    <source>
        <dbReference type="PROSITE" id="PS52015"/>
    </source>
</evidence>
<evidence type="ECO:0000256" key="5">
    <source>
        <dbReference type="ARBA" id="ARBA00022519"/>
    </source>
</evidence>
<sequence length="222" mass="23840">MYADRPNRTGGFNPGSLGIALLVNGAVIGALFFAAPKLLPFTPPDGPLITYVPYPPPPPPEPVPPTDPLVRQQPRPAPRPDAPIPLVPTSTDSGFAVTPDPLPVTPPIGVEGSGTGTVAVDPPKPAPVFVQPGIDPRYAADFQPSYPSEERRAEREGRVVVRVLVGIDGRVKQVERVSATTDTFYRATLDRALAKWRFKPATRDGVPVEAWRSMALTFVLQN</sequence>
<evidence type="ECO:0000313" key="14">
    <source>
        <dbReference type="Proteomes" id="UP000244189"/>
    </source>
</evidence>
<comment type="function">
    <text evidence="10">Interacts with outer membrane receptor proteins that carry out high-affinity binding and energy dependent uptake into the periplasmic space of specific substrates. It could act to transduce energy from the cytoplasmic membrane to specific energy-requiring processes in the outer membrane, resulting in the release into the periplasm of ligands bound by these outer membrane proteins.</text>
</comment>
<evidence type="ECO:0000256" key="9">
    <source>
        <dbReference type="ARBA" id="ARBA00023136"/>
    </source>
</evidence>
<evidence type="ECO:0000256" key="10">
    <source>
        <dbReference type="RuleBase" id="RU362123"/>
    </source>
</evidence>
<evidence type="ECO:0000256" key="11">
    <source>
        <dbReference type="SAM" id="MobiDB-lite"/>
    </source>
</evidence>
<dbReference type="GO" id="GO:0015031">
    <property type="term" value="P:protein transport"/>
    <property type="evidence" value="ECO:0007669"/>
    <property type="project" value="UniProtKB-UniRule"/>
</dbReference>
<dbReference type="InterPro" id="IPR051045">
    <property type="entry name" value="TonB-dependent_transducer"/>
</dbReference>
<evidence type="ECO:0000256" key="4">
    <source>
        <dbReference type="ARBA" id="ARBA00022475"/>
    </source>
</evidence>
<feature type="compositionally biased region" description="Pro residues" evidence="11">
    <location>
        <begin position="53"/>
        <end position="67"/>
    </location>
</feature>
<gene>
    <name evidence="13" type="ORF">C8J26_0255</name>
</gene>
<keyword evidence="4 10" id="KW-1003">Cell membrane</keyword>
<dbReference type="GO" id="GO:0015891">
    <property type="term" value="P:siderophore transport"/>
    <property type="evidence" value="ECO:0007669"/>
    <property type="project" value="InterPro"/>
</dbReference>
<organism evidence="13 14">
    <name type="scientific">Sphingomonas aurantiaca</name>
    <dbReference type="NCBI Taxonomy" id="185949"/>
    <lineage>
        <taxon>Bacteria</taxon>
        <taxon>Pseudomonadati</taxon>
        <taxon>Pseudomonadota</taxon>
        <taxon>Alphaproteobacteria</taxon>
        <taxon>Sphingomonadales</taxon>
        <taxon>Sphingomonadaceae</taxon>
        <taxon>Sphingomonas</taxon>
    </lineage>
</organism>
<dbReference type="SUPFAM" id="SSF74653">
    <property type="entry name" value="TolA/TonB C-terminal domain"/>
    <property type="match status" value="1"/>
</dbReference>
<feature type="transmembrane region" description="Helical" evidence="10">
    <location>
        <begin position="12"/>
        <end position="35"/>
    </location>
</feature>
<dbReference type="GO" id="GO:0030288">
    <property type="term" value="C:outer membrane-bounded periplasmic space"/>
    <property type="evidence" value="ECO:0007669"/>
    <property type="project" value="InterPro"/>
</dbReference>
<keyword evidence="9 10" id="KW-0472">Membrane</keyword>
<keyword evidence="3 10" id="KW-0813">Transport</keyword>
<evidence type="ECO:0000256" key="2">
    <source>
        <dbReference type="ARBA" id="ARBA00006555"/>
    </source>
</evidence>
<dbReference type="NCBIfam" id="TIGR01352">
    <property type="entry name" value="tonB_Cterm"/>
    <property type="match status" value="1"/>
</dbReference>
<keyword evidence="5 10" id="KW-0997">Cell inner membrane</keyword>
<keyword evidence="6 10" id="KW-0812">Transmembrane</keyword>
<keyword evidence="8 10" id="KW-1133">Transmembrane helix</keyword>
<dbReference type="InterPro" id="IPR006260">
    <property type="entry name" value="TonB/TolA_C"/>
</dbReference>
<dbReference type="InterPro" id="IPR037682">
    <property type="entry name" value="TonB_C"/>
</dbReference>
<comment type="similarity">
    <text evidence="2 10">Belongs to the TonB family.</text>
</comment>
<comment type="caution">
    <text evidence="13">The sequence shown here is derived from an EMBL/GenBank/DDBJ whole genome shotgun (WGS) entry which is preliminary data.</text>
</comment>